<dbReference type="InterPro" id="IPR003329">
    <property type="entry name" value="Cytidylyl_trans"/>
</dbReference>
<dbReference type="CDD" id="cd02518">
    <property type="entry name" value="GT2_SpsF"/>
    <property type="match status" value="1"/>
</dbReference>
<dbReference type="PANTHER" id="PTHR42866">
    <property type="entry name" value="3-DEOXY-MANNO-OCTULOSONATE CYTIDYLYLTRANSFERASE"/>
    <property type="match status" value="1"/>
</dbReference>
<protein>
    <submittedName>
        <fullName evidence="1">Glycosyltransferase family protein</fullName>
    </submittedName>
</protein>
<organism evidence="1 2">
    <name type="scientific">Paratissierella segnis</name>
    <dbReference type="NCBI Taxonomy" id="2763679"/>
    <lineage>
        <taxon>Bacteria</taxon>
        <taxon>Bacillati</taxon>
        <taxon>Bacillota</taxon>
        <taxon>Tissierellia</taxon>
        <taxon>Tissierellales</taxon>
        <taxon>Tissierellaceae</taxon>
        <taxon>Paratissierella</taxon>
    </lineage>
</organism>
<dbReference type="Pfam" id="PF02348">
    <property type="entry name" value="CTP_transf_3"/>
    <property type="match status" value="1"/>
</dbReference>
<dbReference type="InterPro" id="IPR029044">
    <property type="entry name" value="Nucleotide-diphossugar_trans"/>
</dbReference>
<name>A0A926IL49_9FIRM</name>
<evidence type="ECO:0000313" key="2">
    <source>
        <dbReference type="Proteomes" id="UP000601171"/>
    </source>
</evidence>
<keyword evidence="2" id="KW-1185">Reference proteome</keyword>
<dbReference type="SUPFAM" id="SSF53448">
    <property type="entry name" value="Nucleotide-diphospho-sugar transferases"/>
    <property type="match status" value="1"/>
</dbReference>
<dbReference type="PANTHER" id="PTHR42866:SF1">
    <property type="entry name" value="SPORE COAT POLYSACCHARIDE BIOSYNTHESIS PROTEIN SPSF"/>
    <property type="match status" value="1"/>
</dbReference>
<dbReference type="Proteomes" id="UP000601171">
    <property type="component" value="Unassembled WGS sequence"/>
</dbReference>
<proteinExistence type="predicted"/>
<accession>A0A926IL49</accession>
<evidence type="ECO:0000313" key="1">
    <source>
        <dbReference type="EMBL" id="MBC8588313.1"/>
    </source>
</evidence>
<dbReference type="AlphaFoldDB" id="A0A926IL49"/>
<dbReference type="Gene3D" id="3.90.550.10">
    <property type="entry name" value="Spore Coat Polysaccharide Biosynthesis Protein SpsA, Chain A"/>
    <property type="match status" value="1"/>
</dbReference>
<gene>
    <name evidence="1" type="ORF">H8707_08675</name>
</gene>
<dbReference type="GO" id="GO:0005829">
    <property type="term" value="C:cytosol"/>
    <property type="evidence" value="ECO:0007669"/>
    <property type="project" value="TreeGrafter"/>
</dbReference>
<sequence length="232" mass="26996">MGSSRLHGKVMKDLFGKPVLSHDIERIKQASAIDEIVVATTLSDEDDIIVRQAFKDGVKIYRGSENNVLSRYYQAGMEFSADVVVRITSDCPLIDPNIADEVINFYLNNDYDLVTNAGLYVENRTYPRGLDLEVFSIKSLKEAYENAKKDYQLEHVTPYIYENSDKIFYYKNSKDESKHRWTLDTEEDFELIKAIYGDLYKGVHNFYLDDILNLFNKKPELFYINSHIEQKK</sequence>
<dbReference type="EMBL" id="JACRTG010000018">
    <property type="protein sequence ID" value="MBC8588313.1"/>
    <property type="molecule type" value="Genomic_DNA"/>
</dbReference>
<comment type="caution">
    <text evidence="1">The sequence shown here is derived from an EMBL/GenBank/DDBJ whole genome shotgun (WGS) entry which is preliminary data.</text>
</comment>
<reference evidence="1" key="1">
    <citation type="submission" date="2020-08" db="EMBL/GenBank/DDBJ databases">
        <title>Genome public.</title>
        <authorList>
            <person name="Liu C."/>
            <person name="Sun Q."/>
        </authorList>
    </citation>
    <scope>NUCLEOTIDE SEQUENCE</scope>
    <source>
        <strain evidence="1">BX21</strain>
    </source>
</reference>